<dbReference type="EMBL" id="JAJQKU010000005">
    <property type="protein sequence ID" value="MCD9098243.1"/>
    <property type="molecule type" value="Genomic_DNA"/>
</dbReference>
<dbReference type="Gene3D" id="3.30.300.30">
    <property type="match status" value="1"/>
</dbReference>
<dbReference type="Pfam" id="PF00501">
    <property type="entry name" value="AMP-binding"/>
    <property type="match status" value="1"/>
</dbReference>
<dbReference type="PANTHER" id="PTHR43767:SF8">
    <property type="entry name" value="LONG-CHAIN-FATTY-ACID--COA LIGASE"/>
    <property type="match status" value="1"/>
</dbReference>
<reference evidence="3" key="2">
    <citation type="journal article" date="2022" name="Syst. Appl. Microbiol.">
        <title>Physiological and genomic characterisation of Luteimonas fraxinea sp. nov., a bacterial species associated with trees tolerant to ash dieback.</title>
        <authorList>
            <person name="Ulrich K."/>
            <person name="Becker R."/>
            <person name="Behrendt U."/>
            <person name="Kube M."/>
            <person name="Schneck V."/>
            <person name="Ulrich A."/>
        </authorList>
    </citation>
    <scope>NUCLEOTIDE SEQUENCE</scope>
    <source>
        <strain evidence="3">A1P009</strain>
    </source>
</reference>
<protein>
    <submittedName>
        <fullName evidence="3">AMP-binding protein</fullName>
    </submittedName>
</protein>
<feature type="domain" description="AMP-dependent synthetase/ligase" evidence="2">
    <location>
        <begin position="136"/>
        <end position="318"/>
    </location>
</feature>
<keyword evidence="4" id="KW-1185">Reference proteome</keyword>
<dbReference type="InterPro" id="IPR045851">
    <property type="entry name" value="AMP-bd_C_sf"/>
</dbReference>
<name>A0ABS8UFF7_9GAMM</name>
<evidence type="ECO:0000259" key="2">
    <source>
        <dbReference type="Pfam" id="PF00501"/>
    </source>
</evidence>
<dbReference type="PANTHER" id="PTHR43767">
    <property type="entry name" value="LONG-CHAIN-FATTY-ACID--COA LIGASE"/>
    <property type="match status" value="1"/>
</dbReference>
<keyword evidence="1" id="KW-0436">Ligase</keyword>
<evidence type="ECO:0000313" key="3">
    <source>
        <dbReference type="EMBL" id="MCD9098243.1"/>
    </source>
</evidence>
<comment type="caution">
    <text evidence="3">The sequence shown here is derived from an EMBL/GenBank/DDBJ whole genome shotgun (WGS) entry which is preliminary data.</text>
</comment>
<reference evidence="3" key="1">
    <citation type="submission" date="2021-12" db="EMBL/GenBank/DDBJ databases">
        <authorList>
            <person name="Ulrich A."/>
        </authorList>
    </citation>
    <scope>NUCLEOTIDE SEQUENCE</scope>
    <source>
        <strain evidence="3">A1P009</strain>
    </source>
</reference>
<dbReference type="Proteomes" id="UP001430360">
    <property type="component" value="Unassembled WGS sequence"/>
</dbReference>
<dbReference type="InterPro" id="IPR000873">
    <property type="entry name" value="AMP-dep_synth/lig_dom"/>
</dbReference>
<evidence type="ECO:0000313" key="4">
    <source>
        <dbReference type="Proteomes" id="UP001430360"/>
    </source>
</evidence>
<organism evidence="3 4">
    <name type="scientific">Luteimonas fraxinea</name>
    <dbReference type="NCBI Taxonomy" id="2901869"/>
    <lineage>
        <taxon>Bacteria</taxon>
        <taxon>Pseudomonadati</taxon>
        <taxon>Pseudomonadota</taxon>
        <taxon>Gammaproteobacteria</taxon>
        <taxon>Lysobacterales</taxon>
        <taxon>Lysobacteraceae</taxon>
        <taxon>Luteimonas</taxon>
    </lineage>
</organism>
<dbReference type="RefSeq" id="WP_232137504.1">
    <property type="nucleotide sequence ID" value="NZ_CP089507.1"/>
</dbReference>
<dbReference type="InterPro" id="IPR042099">
    <property type="entry name" value="ANL_N_sf"/>
</dbReference>
<dbReference type="Gene3D" id="3.40.50.12780">
    <property type="entry name" value="N-terminal domain of ligase-like"/>
    <property type="match status" value="1"/>
</dbReference>
<dbReference type="InterPro" id="IPR050237">
    <property type="entry name" value="ATP-dep_AMP-bd_enzyme"/>
</dbReference>
<accession>A0ABS8UFF7</accession>
<gene>
    <name evidence="3" type="ORF">LTT95_14970</name>
</gene>
<proteinExistence type="predicted"/>
<sequence length="472" mass="50136">MSAVGVEQGASRIEGLQRAGEHRPLVDGHPSRAIAFGADGVVTLDTFLAQVRGVAALLPDAPFALNLCEDRYRFLVAFCAVALRGQTTLLPPARTRGAIDDVRARHPHSYCIGDRDDCGCDDLYDVSHAPAPPHYVRLPDALPTRDGDVPQIALDALVAIGFTSGSTGVPGANPKTWATFHTGTLQNLAALADLHGEATLPVVATVPPQHMYGMELSILLPLLGNVAVHGARPFFPEDIAAALRDAPRPPLLVTTPVHLRSLVESGVALPPLAAIATATAPLPQALAAEAEARFGCEVRELFGSTETCIFARRRTALEQAWTPFDGVRLQPVPDGTLVHAPHLPEPRLLADIVELDAAGRFELRGRQADMIEIAGKRASLADLTRRLLAIDGVRDGVICQSATPDATGVRRIMAAVVASPALDDAALLDALRASMDPVFLPRRIRRVDALPRNETGKLPRAALDALFGITAT</sequence>
<dbReference type="SUPFAM" id="SSF56801">
    <property type="entry name" value="Acetyl-CoA synthetase-like"/>
    <property type="match status" value="1"/>
</dbReference>
<evidence type="ECO:0000256" key="1">
    <source>
        <dbReference type="ARBA" id="ARBA00022598"/>
    </source>
</evidence>